<organism evidence="4">
    <name type="scientific">Proteinivorax hydrogeniformans</name>
    <dbReference type="NCBI Taxonomy" id="1826727"/>
    <lineage>
        <taxon>Bacteria</taxon>
        <taxon>Bacillati</taxon>
        <taxon>Bacillota</taxon>
        <taxon>Clostridia</taxon>
        <taxon>Eubacteriales</taxon>
        <taxon>Proteinivoracaceae</taxon>
        <taxon>Proteinivorax</taxon>
    </lineage>
</organism>
<reference evidence="4" key="2">
    <citation type="submission" date="2024-06" db="EMBL/GenBank/DDBJ databases">
        <authorList>
            <person name="Petrova K.O."/>
            <person name="Toshchakov S.V."/>
            <person name="Boltjanskaja Y.V."/>
            <person name="Kevbrin V.V."/>
        </authorList>
    </citation>
    <scope>NUCLEOTIDE SEQUENCE</scope>
    <source>
        <strain evidence="4">Z-710</strain>
    </source>
</reference>
<dbReference type="PANTHER" id="PTHR16301:SF20">
    <property type="entry name" value="IMPACT FAMILY MEMBER YIGZ"/>
    <property type="match status" value="1"/>
</dbReference>
<dbReference type="InterPro" id="IPR036956">
    <property type="entry name" value="Impact_N_sf"/>
</dbReference>
<dbReference type="InterPro" id="IPR020569">
    <property type="entry name" value="UPF0029_Impact_CS"/>
</dbReference>
<accession>A0AAU8HVW8</accession>
<dbReference type="SUPFAM" id="SSF54211">
    <property type="entry name" value="Ribosomal protein S5 domain 2-like"/>
    <property type="match status" value="1"/>
</dbReference>
<dbReference type="GO" id="GO:0006446">
    <property type="term" value="P:regulation of translational initiation"/>
    <property type="evidence" value="ECO:0007669"/>
    <property type="project" value="TreeGrafter"/>
</dbReference>
<dbReference type="Gene3D" id="3.30.70.240">
    <property type="match status" value="1"/>
</dbReference>
<dbReference type="RefSeq" id="WP_353894086.1">
    <property type="nucleotide sequence ID" value="NZ_CP159485.1"/>
</dbReference>
<protein>
    <submittedName>
        <fullName evidence="4">YigZ family protein</fullName>
    </submittedName>
</protein>
<dbReference type="Gene3D" id="3.30.230.30">
    <property type="entry name" value="Impact, N-terminal domain"/>
    <property type="match status" value="1"/>
</dbReference>
<gene>
    <name evidence="4" type="ORF">PRVXH_000861</name>
</gene>
<dbReference type="Pfam" id="PF01205">
    <property type="entry name" value="Impact_N"/>
    <property type="match status" value="1"/>
</dbReference>
<dbReference type="AlphaFoldDB" id="A0AAU8HVW8"/>
<dbReference type="InterPro" id="IPR015796">
    <property type="entry name" value="Impact_YigZ-like"/>
</dbReference>
<reference evidence="4" key="1">
    <citation type="journal article" date="2018" name="Antonie Van Leeuwenhoek">
        <title>Proteinivorax hydrogeniformans sp. nov., an anaerobic, haloalkaliphilic bacterium fermenting proteinaceous compounds with high hydrogen production.</title>
        <authorList>
            <person name="Boltyanskaya Y."/>
            <person name="Detkova E."/>
            <person name="Pimenov N."/>
            <person name="Kevbrin V."/>
        </authorList>
    </citation>
    <scope>NUCLEOTIDE SEQUENCE</scope>
    <source>
        <strain evidence="4">Z-710</strain>
    </source>
</reference>
<dbReference type="GO" id="GO:0005737">
    <property type="term" value="C:cytoplasm"/>
    <property type="evidence" value="ECO:0007669"/>
    <property type="project" value="TreeGrafter"/>
</dbReference>
<dbReference type="Pfam" id="PF09186">
    <property type="entry name" value="DUF1949"/>
    <property type="match status" value="1"/>
</dbReference>
<evidence type="ECO:0000259" key="3">
    <source>
        <dbReference type="Pfam" id="PF09186"/>
    </source>
</evidence>
<feature type="domain" description="UPF0029" evidence="3">
    <location>
        <begin position="140"/>
        <end position="193"/>
    </location>
</feature>
<name>A0AAU8HVW8_9FIRM</name>
<sequence length="212" mass="23797">MLNSYKTINNESVAKIDIKKSKFIGAAAPAQSEEQALAFIEKICKKHQSATHNVYAYQIGQNDEIQRCNDDGEPTKTAGKPILELIRKEELKNVVVVVTRYFGGIKLGTGGLIRAYGQSAKEALVQAKIGYMQLLTNVEITFDYTAHGKIENYLNPLGVVKDTSFSDKVQMCLMLKDDEIPKVRQQLLNITSGELSFNIKEKEYIFKEDKDN</sequence>
<comment type="similarity">
    <text evidence="1">Belongs to the IMPACT family.</text>
</comment>
<dbReference type="InterPro" id="IPR023582">
    <property type="entry name" value="Impact"/>
</dbReference>
<evidence type="ECO:0000259" key="2">
    <source>
        <dbReference type="Pfam" id="PF01205"/>
    </source>
</evidence>
<evidence type="ECO:0000256" key="1">
    <source>
        <dbReference type="ARBA" id="ARBA00007665"/>
    </source>
</evidence>
<feature type="domain" description="Impact N-terminal" evidence="2">
    <location>
        <begin position="19"/>
        <end position="124"/>
    </location>
</feature>
<dbReference type="PANTHER" id="PTHR16301">
    <property type="entry name" value="IMPACT-RELATED"/>
    <property type="match status" value="1"/>
</dbReference>
<dbReference type="InterPro" id="IPR020568">
    <property type="entry name" value="Ribosomal_Su5_D2-typ_SF"/>
</dbReference>
<dbReference type="PROSITE" id="PS00910">
    <property type="entry name" value="UPF0029"/>
    <property type="match status" value="1"/>
</dbReference>
<proteinExistence type="inferred from homology"/>
<dbReference type="InterPro" id="IPR001498">
    <property type="entry name" value="Impact_N"/>
</dbReference>
<dbReference type="InterPro" id="IPR035647">
    <property type="entry name" value="EFG_III/V"/>
</dbReference>
<dbReference type="InterPro" id="IPR015269">
    <property type="entry name" value="UPF0029_Impact_C"/>
</dbReference>
<dbReference type="SUPFAM" id="SSF54980">
    <property type="entry name" value="EF-G C-terminal domain-like"/>
    <property type="match status" value="1"/>
</dbReference>
<dbReference type="EMBL" id="CP159485">
    <property type="protein sequence ID" value="XCI29538.1"/>
    <property type="molecule type" value="Genomic_DNA"/>
</dbReference>
<dbReference type="NCBIfam" id="TIGR00257">
    <property type="entry name" value="IMPACT_YIGZ"/>
    <property type="match status" value="1"/>
</dbReference>
<evidence type="ECO:0000313" key="4">
    <source>
        <dbReference type="EMBL" id="XCI29538.1"/>
    </source>
</evidence>